<dbReference type="InterPro" id="IPR000182">
    <property type="entry name" value="GNAT_dom"/>
</dbReference>
<dbReference type="RefSeq" id="WP_310009222.1">
    <property type="nucleotide sequence ID" value="NZ_JAVDTX010000009.1"/>
</dbReference>
<dbReference type="CDD" id="cd04301">
    <property type="entry name" value="NAT_SF"/>
    <property type="match status" value="1"/>
</dbReference>
<dbReference type="InterPro" id="IPR016181">
    <property type="entry name" value="Acyl_CoA_acyltransferase"/>
</dbReference>
<dbReference type="PANTHER" id="PTHR43072">
    <property type="entry name" value="N-ACETYLTRANSFERASE"/>
    <property type="match status" value="1"/>
</dbReference>
<dbReference type="PROSITE" id="PS51186">
    <property type="entry name" value="GNAT"/>
    <property type="match status" value="1"/>
</dbReference>
<dbReference type="EMBL" id="JAVDTX010000009">
    <property type="protein sequence ID" value="MDR6846769.1"/>
    <property type="molecule type" value="Genomic_DNA"/>
</dbReference>
<keyword evidence="3" id="KW-1185">Reference proteome</keyword>
<evidence type="ECO:0000313" key="3">
    <source>
        <dbReference type="Proteomes" id="UP001261871"/>
    </source>
</evidence>
<comment type="caution">
    <text evidence="2">The sequence shown here is derived from an EMBL/GenBank/DDBJ whole genome shotgun (WGS) entry which is preliminary data.</text>
</comment>
<dbReference type="Gene3D" id="3.40.630.30">
    <property type="match status" value="1"/>
</dbReference>
<protein>
    <submittedName>
        <fullName evidence="2">Ribosomal protein S18 acetylase RimI-like enzyme</fullName>
    </submittedName>
</protein>
<gene>
    <name evidence="2" type="ORF">J2W95_003492</name>
</gene>
<evidence type="ECO:0000313" key="2">
    <source>
        <dbReference type="EMBL" id="MDR6846769.1"/>
    </source>
</evidence>
<organism evidence="2 3">
    <name type="scientific">Flavobacterium granuli</name>
    <dbReference type="NCBI Taxonomy" id="280093"/>
    <lineage>
        <taxon>Bacteria</taxon>
        <taxon>Pseudomonadati</taxon>
        <taxon>Bacteroidota</taxon>
        <taxon>Flavobacteriia</taxon>
        <taxon>Flavobacteriales</taxon>
        <taxon>Flavobacteriaceae</taxon>
        <taxon>Flavobacterium</taxon>
    </lineage>
</organism>
<dbReference type="SUPFAM" id="SSF55729">
    <property type="entry name" value="Acyl-CoA N-acyltransferases (Nat)"/>
    <property type="match status" value="1"/>
</dbReference>
<proteinExistence type="predicted"/>
<dbReference type="Proteomes" id="UP001261871">
    <property type="component" value="Unassembled WGS sequence"/>
</dbReference>
<accession>A0ABU1S970</accession>
<feature type="domain" description="N-acetyltransferase" evidence="1">
    <location>
        <begin position="3"/>
        <end position="152"/>
    </location>
</feature>
<name>A0ABU1S970_9FLAO</name>
<evidence type="ECO:0000259" key="1">
    <source>
        <dbReference type="PROSITE" id="PS51186"/>
    </source>
</evidence>
<reference evidence="2 3" key="1">
    <citation type="submission" date="2023-07" db="EMBL/GenBank/DDBJ databases">
        <title>Sorghum-associated microbial communities from plants grown in Nebraska, USA.</title>
        <authorList>
            <person name="Schachtman D."/>
        </authorList>
    </citation>
    <scope>NUCLEOTIDE SEQUENCE [LARGE SCALE GENOMIC DNA]</scope>
    <source>
        <strain evidence="2 3">BE124</strain>
    </source>
</reference>
<dbReference type="Pfam" id="PF00583">
    <property type="entry name" value="Acetyltransf_1"/>
    <property type="match status" value="1"/>
</dbReference>
<sequence length="152" mass="17818">MDIEIKKINSSENEIVGELFNKYRIFYKQSNIELAKTYTKERLEKNEAQIYAAFKKENPNPVGFMLLYPKSSFVSTKKNWHIGYLFVEIDQRKRGIGQRLVNTALNFAKNEGANFISLNTETDNYPAQKLYENIGFVKEGHFSGYLYYQFNL</sequence>